<dbReference type="GO" id="GO:0003700">
    <property type="term" value="F:DNA-binding transcription factor activity"/>
    <property type="evidence" value="ECO:0007669"/>
    <property type="project" value="InterPro"/>
</dbReference>
<name>A0A1L1P928_HYDIT</name>
<dbReference type="InterPro" id="IPR000847">
    <property type="entry name" value="LysR_HTH_N"/>
</dbReference>
<evidence type="ECO:0000313" key="7">
    <source>
        <dbReference type="Proteomes" id="UP000028878"/>
    </source>
</evidence>
<keyword evidence="4" id="KW-0804">Transcription</keyword>
<dbReference type="InterPro" id="IPR005119">
    <property type="entry name" value="LysR_subst-bd"/>
</dbReference>
<accession>A0A1L1P928</accession>
<reference evidence="7" key="2">
    <citation type="submission" date="2014-11" db="EMBL/GenBank/DDBJ databases">
        <title>Draft genome sequence of Hydrogenophaga intermedia S1.</title>
        <authorList>
            <person name="Gan H.M."/>
            <person name="Chew T.H."/>
            <person name="Stolz A."/>
        </authorList>
    </citation>
    <scope>NUCLEOTIDE SEQUENCE [LARGE SCALE GENOMIC DNA]</scope>
    <source>
        <strain evidence="7">S1</strain>
    </source>
</reference>
<dbReference type="InterPro" id="IPR036388">
    <property type="entry name" value="WH-like_DNA-bd_sf"/>
</dbReference>
<dbReference type="GO" id="GO:0003677">
    <property type="term" value="F:DNA binding"/>
    <property type="evidence" value="ECO:0007669"/>
    <property type="project" value="UniProtKB-KW"/>
</dbReference>
<dbReference type="EMBL" id="CCAE010000003">
    <property type="protein sequence ID" value="CDN86268.1"/>
    <property type="molecule type" value="Genomic_DNA"/>
</dbReference>
<dbReference type="SUPFAM" id="SSF46785">
    <property type="entry name" value="Winged helix' DNA-binding domain"/>
    <property type="match status" value="1"/>
</dbReference>
<dbReference type="Pfam" id="PF03466">
    <property type="entry name" value="LysR_substrate"/>
    <property type="match status" value="1"/>
</dbReference>
<dbReference type="SUPFAM" id="SSF53850">
    <property type="entry name" value="Periplasmic binding protein-like II"/>
    <property type="match status" value="1"/>
</dbReference>
<evidence type="ECO:0000256" key="3">
    <source>
        <dbReference type="ARBA" id="ARBA00023125"/>
    </source>
</evidence>
<dbReference type="AlphaFoldDB" id="A0A1L1P928"/>
<evidence type="ECO:0000259" key="5">
    <source>
        <dbReference type="PROSITE" id="PS50931"/>
    </source>
</evidence>
<feature type="domain" description="HTH lysR-type" evidence="5">
    <location>
        <begin position="12"/>
        <end position="69"/>
    </location>
</feature>
<evidence type="ECO:0000313" key="6">
    <source>
        <dbReference type="EMBL" id="CDN86268.1"/>
    </source>
</evidence>
<gene>
    <name evidence="6" type="ORF">BN948_00669</name>
</gene>
<sequence length="307" mass="34352">MEDPNFTELRGVDVTMLRAFDALIRERSVSRAAARLFLSQPAVSACLKRLRVAFDDELFVRTQYGVEPTPRALALAPNVETVLSELQRLMSRHQPFDPAASDRILRVAGSDHLCRTLMPELCRTLGALGSRMRVTWSLADYSKTAEELARGDVDLALIPRITQVTGVQTTTLCEDSYVGVARQGHPVFDSGLDLDAFCAWPHVVLGQSRSVLDDTIDSQLARLDRRRVVQAGVNSFSQMVDLLAETDLIAVFPQRVARRYLHALGSCPLPFELPDYRLHACWHKRSEADEAVVWLRGQVIEAIERTL</sequence>
<dbReference type="CDD" id="cd08417">
    <property type="entry name" value="PBP2_Nitroaromatics_like"/>
    <property type="match status" value="1"/>
</dbReference>
<dbReference type="Gene3D" id="1.10.10.10">
    <property type="entry name" value="Winged helix-like DNA-binding domain superfamily/Winged helix DNA-binding domain"/>
    <property type="match status" value="1"/>
</dbReference>
<dbReference type="PANTHER" id="PTHR30118">
    <property type="entry name" value="HTH-TYPE TRANSCRIPTIONAL REGULATOR LEUO-RELATED"/>
    <property type="match status" value="1"/>
</dbReference>
<dbReference type="PROSITE" id="PS50931">
    <property type="entry name" value="HTH_LYSR"/>
    <property type="match status" value="1"/>
</dbReference>
<protein>
    <submittedName>
        <fullName evidence="6">LysR family transcriptional regulator</fullName>
    </submittedName>
</protein>
<dbReference type="InterPro" id="IPR050389">
    <property type="entry name" value="LysR-type_TF"/>
</dbReference>
<keyword evidence="2" id="KW-0805">Transcription regulation</keyword>
<dbReference type="Proteomes" id="UP000028878">
    <property type="component" value="Unassembled WGS sequence"/>
</dbReference>
<keyword evidence="3" id="KW-0238">DNA-binding</keyword>
<dbReference type="PANTHER" id="PTHR30118:SF15">
    <property type="entry name" value="TRANSCRIPTIONAL REGULATORY PROTEIN"/>
    <property type="match status" value="1"/>
</dbReference>
<dbReference type="Gene3D" id="3.40.190.10">
    <property type="entry name" value="Periplasmic binding protein-like II"/>
    <property type="match status" value="2"/>
</dbReference>
<proteinExistence type="inferred from homology"/>
<dbReference type="RefSeq" id="WP_009516768.1">
    <property type="nucleotide sequence ID" value="NZ_CCAE010000003.1"/>
</dbReference>
<evidence type="ECO:0000256" key="2">
    <source>
        <dbReference type="ARBA" id="ARBA00023015"/>
    </source>
</evidence>
<comment type="similarity">
    <text evidence="1">Belongs to the LysR transcriptional regulatory family.</text>
</comment>
<organism evidence="6 7">
    <name type="scientific">Hydrogenophaga intermedia</name>
    <dbReference type="NCBI Taxonomy" id="65786"/>
    <lineage>
        <taxon>Bacteria</taxon>
        <taxon>Pseudomonadati</taxon>
        <taxon>Pseudomonadota</taxon>
        <taxon>Betaproteobacteria</taxon>
        <taxon>Burkholderiales</taxon>
        <taxon>Comamonadaceae</taxon>
        <taxon>Hydrogenophaga</taxon>
    </lineage>
</organism>
<evidence type="ECO:0000256" key="1">
    <source>
        <dbReference type="ARBA" id="ARBA00009437"/>
    </source>
</evidence>
<dbReference type="Pfam" id="PF00126">
    <property type="entry name" value="HTH_1"/>
    <property type="match status" value="1"/>
</dbReference>
<dbReference type="InterPro" id="IPR037402">
    <property type="entry name" value="YidZ_PBP2"/>
</dbReference>
<keyword evidence="7" id="KW-1185">Reference proteome</keyword>
<dbReference type="PRINTS" id="PR00039">
    <property type="entry name" value="HTHLYSR"/>
</dbReference>
<reference evidence="7" key="1">
    <citation type="submission" date="2014-02" db="EMBL/GenBank/DDBJ databases">
        <authorList>
            <person name="Gan H."/>
        </authorList>
    </citation>
    <scope>NUCLEOTIDE SEQUENCE [LARGE SCALE GENOMIC DNA]</scope>
    <source>
        <strain evidence="7">S1</strain>
    </source>
</reference>
<dbReference type="InterPro" id="IPR036390">
    <property type="entry name" value="WH_DNA-bd_sf"/>
</dbReference>
<evidence type="ECO:0000256" key="4">
    <source>
        <dbReference type="ARBA" id="ARBA00023163"/>
    </source>
</evidence>